<dbReference type="Pfam" id="PF00235">
    <property type="entry name" value="Profilin"/>
    <property type="match status" value="1"/>
</dbReference>
<gene>
    <name evidence="4" type="ORF">JL09_g2214</name>
</gene>
<dbReference type="VEuPathDB" id="FungiDB:C5L36_0C11080"/>
<evidence type="ECO:0000256" key="2">
    <source>
        <dbReference type="RuleBase" id="RU003909"/>
    </source>
</evidence>
<dbReference type="PRINTS" id="PR00392">
    <property type="entry name" value="PROFILIN"/>
</dbReference>
<dbReference type="Proteomes" id="UP000029867">
    <property type="component" value="Unassembled WGS sequence"/>
</dbReference>
<dbReference type="SMART" id="SM00392">
    <property type="entry name" value="PROF"/>
    <property type="match status" value="1"/>
</dbReference>
<name>A0A099P0T7_PICKU</name>
<dbReference type="Gene3D" id="3.30.450.30">
    <property type="entry name" value="Dynein light chain 2a, cytoplasmic"/>
    <property type="match status" value="1"/>
</dbReference>
<dbReference type="VEuPathDB" id="FungiDB:C5L36_0C11070"/>
<dbReference type="PANTHER" id="PTHR23146">
    <property type="entry name" value="LEO1 PROTEIN"/>
    <property type="match status" value="1"/>
</dbReference>
<protein>
    <recommendedName>
        <fullName evidence="2">Profilin</fullName>
    </recommendedName>
</protein>
<feature type="region of interest" description="Disordered" evidence="3">
    <location>
        <begin position="381"/>
        <end position="421"/>
    </location>
</feature>
<dbReference type="GO" id="GO:0016593">
    <property type="term" value="C:Cdc73/Paf1 complex"/>
    <property type="evidence" value="ECO:0007669"/>
    <property type="project" value="InterPro"/>
</dbReference>
<dbReference type="PANTHER" id="PTHR23146:SF0">
    <property type="entry name" value="RNA POLYMERASE-ASSOCIATED PROTEIN LEO1"/>
    <property type="match status" value="1"/>
</dbReference>
<evidence type="ECO:0000313" key="5">
    <source>
        <dbReference type="Proteomes" id="UP000029867"/>
    </source>
</evidence>
<dbReference type="AlphaFoldDB" id="A0A099P0T7"/>
<feature type="compositionally biased region" description="Acidic residues" evidence="3">
    <location>
        <begin position="330"/>
        <end position="363"/>
    </location>
</feature>
<dbReference type="InterPro" id="IPR007149">
    <property type="entry name" value="Leo1"/>
</dbReference>
<organism evidence="4 5">
    <name type="scientific">Pichia kudriavzevii</name>
    <name type="common">Yeast</name>
    <name type="synonym">Issatchenkia orientalis</name>
    <dbReference type="NCBI Taxonomy" id="4909"/>
    <lineage>
        <taxon>Eukaryota</taxon>
        <taxon>Fungi</taxon>
        <taxon>Dikarya</taxon>
        <taxon>Ascomycota</taxon>
        <taxon>Saccharomycotina</taxon>
        <taxon>Pichiomycetes</taxon>
        <taxon>Pichiales</taxon>
        <taxon>Pichiaceae</taxon>
        <taxon>Pichia</taxon>
    </lineage>
</organism>
<feature type="compositionally biased region" description="Acidic residues" evidence="3">
    <location>
        <begin position="36"/>
        <end position="74"/>
    </location>
</feature>
<feature type="compositionally biased region" description="Acidic residues" evidence="3">
    <location>
        <begin position="82"/>
        <end position="93"/>
    </location>
</feature>
<dbReference type="InterPro" id="IPR005455">
    <property type="entry name" value="PFN_euk"/>
</dbReference>
<dbReference type="eggNOG" id="KOG1755">
    <property type="taxonomic scope" value="Eukaryota"/>
</dbReference>
<accession>A0A099P0T7</accession>
<evidence type="ECO:0000313" key="4">
    <source>
        <dbReference type="EMBL" id="KGK38678.1"/>
    </source>
</evidence>
<dbReference type="SUPFAM" id="SSF55770">
    <property type="entry name" value="Profilin (actin-binding protein)"/>
    <property type="match status" value="1"/>
</dbReference>
<dbReference type="eggNOG" id="KOG2428">
    <property type="taxonomic scope" value="Eukaryota"/>
</dbReference>
<comment type="caution">
    <text evidence="4">The sequence shown here is derived from an EMBL/GenBank/DDBJ whole genome shotgun (WGS) entry which is preliminary data.</text>
</comment>
<evidence type="ECO:0000256" key="1">
    <source>
        <dbReference type="ARBA" id="ARBA00010058"/>
    </source>
</evidence>
<comment type="similarity">
    <text evidence="1 2">Belongs to the profilin family.</text>
</comment>
<dbReference type="GO" id="GO:0006368">
    <property type="term" value="P:transcription elongation by RNA polymerase II"/>
    <property type="evidence" value="ECO:0007669"/>
    <property type="project" value="InterPro"/>
</dbReference>
<feature type="region of interest" description="Disordered" evidence="3">
    <location>
        <begin position="307"/>
        <end position="363"/>
    </location>
</feature>
<dbReference type="GO" id="GO:1990269">
    <property type="term" value="F:RNA polymerase II C-terminal domain phosphoserine binding"/>
    <property type="evidence" value="ECO:0007669"/>
    <property type="project" value="TreeGrafter"/>
</dbReference>
<dbReference type="EMBL" id="JQFK01000017">
    <property type="protein sequence ID" value="KGK38678.1"/>
    <property type="molecule type" value="Genomic_DNA"/>
</dbReference>
<reference evidence="5" key="1">
    <citation type="journal article" date="2014" name="Microb. Cell Fact.">
        <title>Exploiting Issatchenkia orientalis SD108 for succinic acid production.</title>
        <authorList>
            <person name="Xiao H."/>
            <person name="Shao Z."/>
            <person name="Jiang Y."/>
            <person name="Dole S."/>
            <person name="Zhao H."/>
        </authorList>
    </citation>
    <scope>NUCLEOTIDE SEQUENCE [LARGE SCALE GENOMIC DNA]</scope>
    <source>
        <strain evidence="5">SD108</strain>
    </source>
</reference>
<feature type="compositionally biased region" description="Low complexity" evidence="3">
    <location>
        <begin position="13"/>
        <end position="35"/>
    </location>
</feature>
<dbReference type="GO" id="GO:0032968">
    <property type="term" value="P:positive regulation of transcription elongation by RNA polymerase II"/>
    <property type="evidence" value="ECO:0007669"/>
    <property type="project" value="TreeGrafter"/>
</dbReference>
<dbReference type="InterPro" id="IPR048278">
    <property type="entry name" value="PFN"/>
</dbReference>
<dbReference type="GO" id="GO:0003779">
    <property type="term" value="F:actin binding"/>
    <property type="evidence" value="ECO:0007669"/>
    <property type="project" value="UniProtKB-KW"/>
</dbReference>
<keyword evidence="2" id="KW-0009">Actin-binding</keyword>
<feature type="region of interest" description="Disordered" evidence="3">
    <location>
        <begin position="1"/>
        <end position="93"/>
    </location>
</feature>
<dbReference type="Pfam" id="PF04004">
    <property type="entry name" value="Leo1"/>
    <property type="match status" value="1"/>
</dbReference>
<dbReference type="InterPro" id="IPR036140">
    <property type="entry name" value="PFN_sf"/>
</dbReference>
<proteinExistence type="inferred from homology"/>
<dbReference type="HOGENOM" id="CLU_493513_0_0_1"/>
<dbReference type="CDD" id="cd00148">
    <property type="entry name" value="PROF"/>
    <property type="match status" value="1"/>
</dbReference>
<sequence>MTGETDSIDRVENVGNTNNMGNLKNNDSIDNNDNIDNVEDVNGDDDDDLFGDDDEDDDDIDNDNGNNEDGDEEDQKSRNEENDANSELDVEEDIKEAEVTLERHPRSHKPLNDDAYSFPLPRFLYVEPTPFTPNLFEEDLKEFIRTSNQSTDPNEATLRSSIQFKKLQLINTIRWRYSKDNEGNLFKQSNANIIEWDDGSMSLKLGNEYFDIKTKPLDDNILSVQNGETVMSLQPLNKSIQVLPPSMKSKAHVILANTISKNLKAKKSKTINTIVTSEDPELRAREISKAQREIEKARRRQAMKLELQEQENERRSMSAGLSIGGRDEANVDDDIDVGDDYDDYDEEEDDEDDIVHDEDEDELDRAEARLKQVKKEGAAKYRDLSTERDDDIDEDVENRQGGSVRKKRKLVFDEDDESPDTHTNWQLHSIAYTDNIVASTLFDKAAIYSADGAGVWANTGNLTLQPGEIQAIVSGFADPSQLQMNGFHVEGVKQFCIKADERSIYGKHDLEGVMCVKTKQAIIIAHYPTGVVAGNAANVIEKMGDYLISVGY</sequence>
<evidence type="ECO:0000256" key="3">
    <source>
        <dbReference type="SAM" id="MobiDB-lite"/>
    </source>
</evidence>